<evidence type="ECO:0000313" key="2">
    <source>
        <dbReference type="EMBL" id="KAK6165875.1"/>
    </source>
</evidence>
<organism evidence="2 3">
    <name type="scientific">Patella caerulea</name>
    <name type="common">Rayed Mediterranean limpet</name>
    <dbReference type="NCBI Taxonomy" id="87958"/>
    <lineage>
        <taxon>Eukaryota</taxon>
        <taxon>Metazoa</taxon>
        <taxon>Spiralia</taxon>
        <taxon>Lophotrochozoa</taxon>
        <taxon>Mollusca</taxon>
        <taxon>Gastropoda</taxon>
        <taxon>Patellogastropoda</taxon>
        <taxon>Patelloidea</taxon>
        <taxon>Patellidae</taxon>
        <taxon>Patella</taxon>
    </lineage>
</organism>
<accession>A0AAN8J3Z8</accession>
<proteinExistence type="predicted"/>
<protein>
    <submittedName>
        <fullName evidence="2">Uncharacterized protein</fullName>
    </submittedName>
</protein>
<sequence>MSFYYYKIPQEKKEAKVYGNKKVEQKELIEITERVTRPTYSSSLIREQKRLRNYINLKENVRQRPPTSCRKRPSSSSVLDKSKHSRRFTDKEFTRMIRRLRKPTVSSRVSRVDYETDATESTRMNSASTRPRTAEERTKSLSDLCRPTTASSCKSFDRDKYTGDNYNSYDYEYVYTSCAPPEEIDFLVDRMSKTTIARSRGKVNCPRSPFVSEESEYEFQRKLPLVSGLPKSRTIEEIVGRLYKPSRHGYSSQPTPVSTGI</sequence>
<dbReference type="Proteomes" id="UP001347796">
    <property type="component" value="Unassembled WGS sequence"/>
</dbReference>
<comment type="caution">
    <text evidence="2">The sequence shown here is derived from an EMBL/GenBank/DDBJ whole genome shotgun (WGS) entry which is preliminary data.</text>
</comment>
<feature type="compositionally biased region" description="Polar residues" evidence="1">
    <location>
        <begin position="119"/>
        <end position="131"/>
    </location>
</feature>
<gene>
    <name evidence="2" type="ORF">SNE40_022699</name>
</gene>
<dbReference type="EMBL" id="JAZGQO010000021">
    <property type="protein sequence ID" value="KAK6165875.1"/>
    <property type="molecule type" value="Genomic_DNA"/>
</dbReference>
<feature type="region of interest" description="Disordered" evidence="1">
    <location>
        <begin position="111"/>
        <end position="142"/>
    </location>
</feature>
<feature type="region of interest" description="Disordered" evidence="1">
    <location>
        <begin position="59"/>
        <end position="86"/>
    </location>
</feature>
<dbReference type="AlphaFoldDB" id="A0AAN8J3Z8"/>
<evidence type="ECO:0000313" key="3">
    <source>
        <dbReference type="Proteomes" id="UP001347796"/>
    </source>
</evidence>
<keyword evidence="3" id="KW-1185">Reference proteome</keyword>
<reference evidence="2 3" key="1">
    <citation type="submission" date="2024-01" db="EMBL/GenBank/DDBJ databases">
        <title>The genome of the rayed Mediterranean limpet Patella caerulea (Linnaeus, 1758).</title>
        <authorList>
            <person name="Anh-Thu Weber A."/>
            <person name="Halstead-Nussloch G."/>
        </authorList>
    </citation>
    <scope>NUCLEOTIDE SEQUENCE [LARGE SCALE GENOMIC DNA]</scope>
    <source>
        <strain evidence="2">AATW-2023a</strain>
        <tissue evidence="2">Whole specimen</tissue>
    </source>
</reference>
<evidence type="ECO:0000256" key="1">
    <source>
        <dbReference type="SAM" id="MobiDB-lite"/>
    </source>
</evidence>
<name>A0AAN8J3Z8_PATCE</name>